<dbReference type="Proteomes" id="UP000008414">
    <property type="component" value="Segment"/>
</dbReference>
<protein>
    <submittedName>
        <fullName evidence="1">Uncharacterized protein</fullName>
    </submittedName>
</protein>
<keyword evidence="2" id="KW-1185">Reference proteome</keyword>
<dbReference type="EMBL" id="JF937101">
    <property type="protein sequence ID" value="AEK09606.1"/>
    <property type="molecule type" value="Genomic_DNA"/>
</dbReference>
<evidence type="ECO:0000313" key="1">
    <source>
        <dbReference type="EMBL" id="AEK09606.1"/>
    </source>
</evidence>
<proteinExistence type="predicted"/>
<gene>
    <name evidence="1" type="primary">230</name>
    <name evidence="1" type="ORF">LITTLEE_230</name>
</gene>
<reference evidence="1 2" key="1">
    <citation type="journal article" date="2012" name="J. Virol.">
        <title>Complete Genome Sequences of 138 Mycobacteriophages.</title>
        <authorList>
            <consortium name="the Science Education Alliance Phage Hunters Advancing Genomics and Evolutionary Science Program"/>
            <consortium name="the KwaZulu-Natal Research Institute for Tuberculosis and HIV Mycobacterial Genetics Course Students"/>
            <consortium name="the Phage Hunters Integrating Research and Education Program"/>
            <person name="Hatfull G.F."/>
        </authorList>
    </citation>
    <scope>NUCLEOTIDE SEQUENCE [LARGE SCALE GENOMIC DNA]</scope>
    <source>
        <strain evidence="1">LittleE</strain>
    </source>
</reference>
<name>G1D4B4_9CAUD</name>
<evidence type="ECO:0000313" key="2">
    <source>
        <dbReference type="Proteomes" id="UP000008414"/>
    </source>
</evidence>
<dbReference type="RefSeq" id="YP_009637140.1">
    <property type="nucleotide sequence ID" value="NC_042322.1"/>
</dbReference>
<accession>G1D4B4</accession>
<organism evidence="1 2">
    <name type="scientific">Mycobacterium phage LittleE</name>
    <dbReference type="NCBI Taxonomy" id="2922212"/>
    <lineage>
        <taxon>Viruses</taxon>
        <taxon>Duplodnaviria</taxon>
        <taxon>Heunggongvirae</taxon>
        <taxon>Uroviricota</taxon>
        <taxon>Caudoviricetes</taxon>
        <taxon>Omegavirus</taxon>
        <taxon>Omegavirus littlee</taxon>
    </lineage>
</organism>
<dbReference type="OrthoDB" id="19142at10239"/>
<sequence length="108" mass="12342">MSVALRHKSITSKFLRSGRTLEMITLPRWTRATYKHMTARRYDVIAEDASKGQRFYVYDAMGLNVVMVAIERDDWGLIDEVGEAVRLSTYDAGTWQNAETIIRNAVNA</sequence>
<dbReference type="GeneID" id="40233887"/>